<dbReference type="PANTHER" id="PTHR35342:SF5">
    <property type="entry name" value="TRICARBOXYLIC TRANSPORT PROTEIN"/>
    <property type="match status" value="1"/>
</dbReference>
<name>A0A9J6PRK5_9GAMM</name>
<evidence type="ECO:0000259" key="2">
    <source>
        <dbReference type="Pfam" id="PF01970"/>
    </source>
</evidence>
<proteinExistence type="predicted"/>
<sequence length="505" mass="53680">MEFLSHLELGFAAAMSLTNLGYALLGCLLGTLIGVLPGLGPVATLAMLLPSTYALPPATGLIMLAGIYYGAQYGGSTTAILINLPGESSSVVTALDGHALTKRNQAGRALAVAAIGSFFAGCVGTLLLAAFSPQLVKVAFYFGPAEYFSLMCLGMIGSVALSSGDLLKALAMIIFGMTLGLVGSDVNTGVVRYSFGFLELEDGIDFTVVAMALFGFGEIIWNLQTRDQQAATPPPRVAKLRLSWQMLRESFPAMFRGSMLGSLLGILPGGGAVLASFAAYTFEKKMPLAEGEIPLGKGNLRGVAGPESANNAGAQTSFIPMLTLGLPATPTMALMIAALSIHDIQPGPQMLTTHGDLFWTLVASMWIGNLFLLVLNFPLINIWVKLLTIPYKWIFPAIVLFCTVGIYSIASSSFSVWLLAGFIFFGYAARRLGFEGAPLLLGFILGSQMEEYLRRALTLSGGQWDVLWQRPISATLLAGSLLLLCTICLGSVRRKRAEIFVEDAE</sequence>
<keyword evidence="1" id="KW-0812">Transmembrane</keyword>
<feature type="transmembrane region" description="Helical" evidence="1">
    <location>
        <begin position="260"/>
        <end position="282"/>
    </location>
</feature>
<keyword evidence="1" id="KW-1133">Transmembrane helix</keyword>
<accession>A0A9J6PRK5</accession>
<reference evidence="3" key="1">
    <citation type="submission" date="2022-09" db="EMBL/GenBank/DDBJ databases">
        <title>Winslowiella arboricola sp. nov., isolated from bleeding cankers on broadleaf hosts.</title>
        <authorList>
            <person name="Brady C."/>
            <person name="Kaur S."/>
            <person name="Crampton B."/>
            <person name="Maddock D."/>
            <person name="Arnold D."/>
            <person name="Denman S."/>
        </authorList>
    </citation>
    <scope>NUCLEOTIDE SEQUENCE</scope>
    <source>
        <strain evidence="3">BAC 15a-03b</strain>
    </source>
</reference>
<feature type="transmembrane region" description="Helical" evidence="1">
    <location>
        <begin position="138"/>
        <end position="159"/>
    </location>
</feature>
<evidence type="ECO:0000256" key="1">
    <source>
        <dbReference type="SAM" id="Phobius"/>
    </source>
</evidence>
<feature type="transmembrane region" description="Helical" evidence="1">
    <location>
        <begin position="432"/>
        <end position="449"/>
    </location>
</feature>
<feature type="transmembrane region" description="Helical" evidence="1">
    <location>
        <begin position="166"/>
        <end position="183"/>
    </location>
</feature>
<feature type="transmembrane region" description="Helical" evidence="1">
    <location>
        <begin position="203"/>
        <end position="221"/>
    </location>
</feature>
<dbReference type="PANTHER" id="PTHR35342">
    <property type="entry name" value="TRICARBOXYLIC TRANSPORT PROTEIN"/>
    <property type="match status" value="1"/>
</dbReference>
<feature type="transmembrane region" description="Helical" evidence="1">
    <location>
        <begin position="472"/>
        <end position="492"/>
    </location>
</feature>
<feature type="domain" description="DUF112" evidence="2">
    <location>
        <begin position="20"/>
        <end position="441"/>
    </location>
</feature>
<evidence type="ECO:0000313" key="3">
    <source>
        <dbReference type="EMBL" id="MCU5779011.1"/>
    </source>
</evidence>
<dbReference type="EMBL" id="JAODIM010000042">
    <property type="protein sequence ID" value="MCU5779011.1"/>
    <property type="molecule type" value="Genomic_DNA"/>
</dbReference>
<feature type="transmembrane region" description="Helical" evidence="1">
    <location>
        <begin position="52"/>
        <end position="71"/>
    </location>
</feature>
<keyword evidence="1" id="KW-0472">Membrane</keyword>
<evidence type="ECO:0000313" key="4">
    <source>
        <dbReference type="Proteomes" id="UP001064262"/>
    </source>
</evidence>
<feature type="transmembrane region" description="Helical" evidence="1">
    <location>
        <begin position="318"/>
        <end position="337"/>
    </location>
</feature>
<gene>
    <name evidence="3" type="ORF">N5923_16115</name>
</gene>
<feature type="transmembrane region" description="Helical" evidence="1">
    <location>
        <begin position="393"/>
        <end position="425"/>
    </location>
</feature>
<comment type="caution">
    <text evidence="3">The sequence shown here is derived from an EMBL/GenBank/DDBJ whole genome shotgun (WGS) entry which is preliminary data.</text>
</comment>
<protein>
    <submittedName>
        <fullName evidence="3">Tripartite tricarboxylate transporter permease</fullName>
    </submittedName>
</protein>
<feature type="transmembrane region" description="Helical" evidence="1">
    <location>
        <begin position="20"/>
        <end position="40"/>
    </location>
</feature>
<dbReference type="InterPro" id="IPR002823">
    <property type="entry name" value="DUF112_TM"/>
</dbReference>
<organism evidence="3 4">
    <name type="scientific">Winslowiella arboricola</name>
    <dbReference type="NCBI Taxonomy" id="2978220"/>
    <lineage>
        <taxon>Bacteria</taxon>
        <taxon>Pseudomonadati</taxon>
        <taxon>Pseudomonadota</taxon>
        <taxon>Gammaproteobacteria</taxon>
        <taxon>Enterobacterales</taxon>
        <taxon>Erwiniaceae</taxon>
        <taxon>Winslowiella</taxon>
    </lineage>
</organism>
<keyword evidence="4" id="KW-1185">Reference proteome</keyword>
<feature type="transmembrane region" description="Helical" evidence="1">
    <location>
        <begin position="109"/>
        <end position="132"/>
    </location>
</feature>
<feature type="transmembrane region" description="Helical" evidence="1">
    <location>
        <begin position="357"/>
        <end position="381"/>
    </location>
</feature>
<dbReference type="Proteomes" id="UP001064262">
    <property type="component" value="Unassembled WGS sequence"/>
</dbReference>
<dbReference type="RefSeq" id="WP_267141881.1">
    <property type="nucleotide sequence ID" value="NZ_JAODIL010000064.1"/>
</dbReference>
<dbReference type="AlphaFoldDB" id="A0A9J6PRK5"/>
<dbReference type="Pfam" id="PF01970">
    <property type="entry name" value="TctA"/>
    <property type="match status" value="1"/>
</dbReference>